<evidence type="ECO:0000313" key="3">
    <source>
        <dbReference type="Proteomes" id="UP000014680"/>
    </source>
</evidence>
<dbReference type="RefSeq" id="XP_004261085.1">
    <property type="nucleotide sequence ID" value="XM_004261037.1"/>
</dbReference>
<dbReference type="GeneID" id="14893304"/>
<keyword evidence="3" id="KW-1185">Reference proteome</keyword>
<evidence type="ECO:0000259" key="1">
    <source>
        <dbReference type="Pfam" id="PF13843"/>
    </source>
</evidence>
<proteinExistence type="predicted"/>
<dbReference type="VEuPathDB" id="AmoebaDB:EIN_130630"/>
<dbReference type="AlphaFoldDB" id="A0A0A1UD83"/>
<dbReference type="InterPro" id="IPR029526">
    <property type="entry name" value="PGBD"/>
</dbReference>
<dbReference type="Pfam" id="PF13843">
    <property type="entry name" value="DDE_Tnp_1_7"/>
    <property type="match status" value="1"/>
</dbReference>
<dbReference type="OrthoDB" id="8061874at2759"/>
<evidence type="ECO:0000313" key="2">
    <source>
        <dbReference type="EMBL" id="ELP94314.1"/>
    </source>
</evidence>
<feature type="non-terminal residue" evidence="2">
    <location>
        <position position="246"/>
    </location>
</feature>
<dbReference type="Proteomes" id="UP000014680">
    <property type="component" value="Unassembled WGS sequence"/>
</dbReference>
<accession>A0A0A1UD83</accession>
<gene>
    <name evidence="2" type="ORF">EIN_130630</name>
</gene>
<organism evidence="2 3">
    <name type="scientific">Entamoeba invadens IP1</name>
    <dbReference type="NCBI Taxonomy" id="370355"/>
    <lineage>
        <taxon>Eukaryota</taxon>
        <taxon>Amoebozoa</taxon>
        <taxon>Evosea</taxon>
        <taxon>Archamoebae</taxon>
        <taxon>Mastigamoebida</taxon>
        <taxon>Entamoebidae</taxon>
        <taxon>Entamoeba</taxon>
    </lineage>
</organism>
<sequence length="246" mass="28409">MMVQVSGNKLKRKKTDQKFSFKVDRYSEVHGITDETTPYEIFSLFFTKELKDFVILQSNNYGKVATKNKKGKQVFKEITKMELDAFLSVSISQANYQDTKCPLSSLWKLLASTPMNTGPISVERYSEIKWALRFDTEAASRVNQIYSEEVQDEEIEEDQIQCVNDDTYDPLDQVIEVSRKRMTPLISDDHRPIPTFDQIVGEMDETQPKSSVFTHIIQDTQDINQKIIVTTQQNIFTQPHSQFIGT</sequence>
<protein>
    <recommendedName>
        <fullName evidence="1">PiggyBac transposable element-derived protein domain-containing protein</fullName>
    </recommendedName>
</protein>
<dbReference type="EMBL" id="KB206244">
    <property type="protein sequence ID" value="ELP94314.1"/>
    <property type="molecule type" value="Genomic_DNA"/>
</dbReference>
<reference evidence="2 3" key="1">
    <citation type="submission" date="2012-10" db="EMBL/GenBank/DDBJ databases">
        <authorList>
            <person name="Zafar N."/>
            <person name="Inman J."/>
            <person name="Hall N."/>
            <person name="Lorenzi H."/>
            <person name="Caler E."/>
        </authorList>
    </citation>
    <scope>NUCLEOTIDE SEQUENCE [LARGE SCALE GENOMIC DNA]</scope>
    <source>
        <strain evidence="2 3">IP1</strain>
    </source>
</reference>
<name>A0A0A1UD83_ENTIV</name>
<feature type="domain" description="PiggyBac transposable element-derived protein" evidence="1">
    <location>
        <begin position="37"/>
        <end position="140"/>
    </location>
</feature>
<dbReference type="KEGG" id="eiv:EIN_130630"/>